<feature type="domain" description="RCK N-terminal" evidence="1">
    <location>
        <begin position="12"/>
        <end position="128"/>
    </location>
</feature>
<protein>
    <submittedName>
        <fullName evidence="3">Ktr system potassium uptake protein A</fullName>
    </submittedName>
</protein>
<dbReference type="RefSeq" id="WP_022071055.1">
    <property type="nucleotide sequence ID" value="NZ_BAABYO010000001.1"/>
</dbReference>
<dbReference type="EMBL" id="CACRUE010000023">
    <property type="protein sequence ID" value="VYT96659.1"/>
    <property type="molecule type" value="Genomic_DNA"/>
</dbReference>
<dbReference type="InterPro" id="IPR050721">
    <property type="entry name" value="Trk_Ktr_HKT_K-transport"/>
</dbReference>
<reference evidence="3" key="1">
    <citation type="submission" date="2019-11" db="EMBL/GenBank/DDBJ databases">
        <authorList>
            <person name="Feng L."/>
        </authorList>
    </citation>
    <scope>NUCLEOTIDE SEQUENCE</scope>
    <source>
        <strain evidence="3">IbartlettiiLFYP30</strain>
    </source>
</reference>
<gene>
    <name evidence="3" type="primary">ktrA</name>
    <name evidence="3" type="ORF">IBLFYP30_00201</name>
</gene>
<dbReference type="InterPro" id="IPR006037">
    <property type="entry name" value="RCK_C"/>
</dbReference>
<dbReference type="InterPro" id="IPR036721">
    <property type="entry name" value="RCK_C_sf"/>
</dbReference>
<dbReference type="PANTHER" id="PTHR43833">
    <property type="entry name" value="POTASSIUM CHANNEL PROTEIN 2-RELATED-RELATED"/>
    <property type="match status" value="1"/>
</dbReference>
<feature type="domain" description="RCK C-terminal" evidence="2">
    <location>
        <begin position="145"/>
        <end position="227"/>
    </location>
</feature>
<dbReference type="InterPro" id="IPR003148">
    <property type="entry name" value="RCK_N"/>
</dbReference>
<dbReference type="PROSITE" id="PS51202">
    <property type="entry name" value="RCK_C"/>
    <property type="match status" value="1"/>
</dbReference>
<sequence>MKRTFFNSKSKDKQYLVIGCGRFGSSVAKKMCQLGNEVMVIDKDEDSINNIAELVTHTAIVDVTEERDLKSIGLGNFDVVIVAISSDIRASIMATVMAKEMGVPKVVCKAKDELQAKVLYKIGADKVVFPERDMGIRLAYNLASENILDQINLDPEYSIMEIVTPQNWVGKTIIELNLRAKYDITVLAVKTQSGLKVMPSPNYKMQEKNILIIIGNTDKISDIILEN</sequence>
<dbReference type="PANTHER" id="PTHR43833:SF7">
    <property type="entry name" value="KTR SYSTEM POTASSIUM UPTAKE PROTEIN C"/>
    <property type="match status" value="1"/>
</dbReference>
<dbReference type="GO" id="GO:0008324">
    <property type="term" value="F:monoatomic cation transmembrane transporter activity"/>
    <property type="evidence" value="ECO:0007669"/>
    <property type="project" value="InterPro"/>
</dbReference>
<accession>A0A6N3AW04</accession>
<organism evidence="3">
    <name type="scientific">Intestinibacter bartlettii</name>
    <dbReference type="NCBI Taxonomy" id="261299"/>
    <lineage>
        <taxon>Bacteria</taxon>
        <taxon>Bacillati</taxon>
        <taxon>Bacillota</taxon>
        <taxon>Clostridia</taxon>
        <taxon>Peptostreptococcales</taxon>
        <taxon>Peptostreptococcaceae</taxon>
        <taxon>Intestinibacter</taxon>
    </lineage>
</organism>
<dbReference type="GO" id="GO:0006813">
    <property type="term" value="P:potassium ion transport"/>
    <property type="evidence" value="ECO:0007669"/>
    <property type="project" value="InterPro"/>
</dbReference>
<evidence type="ECO:0000259" key="1">
    <source>
        <dbReference type="PROSITE" id="PS51201"/>
    </source>
</evidence>
<dbReference type="InterPro" id="IPR036291">
    <property type="entry name" value="NAD(P)-bd_dom_sf"/>
</dbReference>
<dbReference type="PROSITE" id="PS51201">
    <property type="entry name" value="RCK_N"/>
    <property type="match status" value="1"/>
</dbReference>
<name>A0A6N3AW04_9FIRM</name>
<dbReference type="Gene3D" id="3.40.50.720">
    <property type="entry name" value="NAD(P)-binding Rossmann-like Domain"/>
    <property type="match status" value="1"/>
</dbReference>
<dbReference type="SUPFAM" id="SSF116726">
    <property type="entry name" value="TrkA C-terminal domain-like"/>
    <property type="match status" value="1"/>
</dbReference>
<dbReference type="Pfam" id="PF02254">
    <property type="entry name" value="TrkA_N"/>
    <property type="match status" value="1"/>
</dbReference>
<evidence type="ECO:0000313" key="3">
    <source>
        <dbReference type="EMBL" id="VYT96659.1"/>
    </source>
</evidence>
<dbReference type="SUPFAM" id="SSF51735">
    <property type="entry name" value="NAD(P)-binding Rossmann-fold domains"/>
    <property type="match status" value="1"/>
</dbReference>
<dbReference type="Gene3D" id="3.30.70.1450">
    <property type="entry name" value="Regulator of K+ conductance, C-terminal domain"/>
    <property type="match status" value="1"/>
</dbReference>
<proteinExistence type="predicted"/>
<dbReference type="AlphaFoldDB" id="A0A6N3AW04"/>
<evidence type="ECO:0000259" key="2">
    <source>
        <dbReference type="PROSITE" id="PS51202"/>
    </source>
</evidence>
<dbReference type="Pfam" id="PF02080">
    <property type="entry name" value="TrkA_C"/>
    <property type="match status" value="1"/>
</dbReference>